<feature type="transmembrane region" description="Helical" evidence="7">
    <location>
        <begin position="292"/>
        <end position="313"/>
    </location>
</feature>
<dbReference type="AlphaFoldDB" id="A0A5P2UKU0"/>
<keyword evidence="3 7" id="KW-0812">Transmembrane</keyword>
<dbReference type="Proteomes" id="UP000326831">
    <property type="component" value="Chromosome"/>
</dbReference>
<dbReference type="EMBL" id="CP023701">
    <property type="protein sequence ID" value="QEU77247.1"/>
    <property type="molecule type" value="Genomic_DNA"/>
</dbReference>
<accession>A0A5P2UKU0</accession>
<gene>
    <name evidence="8" type="ORF">CP968_02115</name>
</gene>
<evidence type="ECO:0000256" key="3">
    <source>
        <dbReference type="ARBA" id="ARBA00022692"/>
    </source>
</evidence>
<reference evidence="8 9" key="1">
    <citation type="submission" date="2017-09" db="EMBL/GenBank/DDBJ databases">
        <authorList>
            <person name="Lee N."/>
            <person name="Cho B.-K."/>
        </authorList>
    </citation>
    <scope>NUCLEOTIDE SEQUENCE [LARGE SCALE GENOMIC DNA]</scope>
    <source>
        <strain evidence="8 9">ATCC 27467</strain>
    </source>
</reference>
<evidence type="ECO:0000256" key="7">
    <source>
        <dbReference type="SAM" id="Phobius"/>
    </source>
</evidence>
<feature type="transmembrane region" description="Helical" evidence="7">
    <location>
        <begin position="215"/>
        <end position="240"/>
    </location>
</feature>
<protein>
    <submittedName>
        <fullName evidence="8">YihY/virulence factor BrkB family protein</fullName>
    </submittedName>
</protein>
<sequence>MADRARGKRSACFLFRPPPHPLTRRRRRPDPGSERAVVASSPFPSPLPSSALPAPGTTAAGGAEAADPVAPGATTKETGPRDPVSFRRRLPGVLRGTALRGWHDNLADCAAALTYYSVLALLPALLVAVSLFGLAGAPTRERLIADLTSYLPPQSALVLQEALAGLVSSHTSIWALLVSGLLSSLWSASSYLAVFRRALHTMHRVPDTRPPLRTAHTIVLTALTLLVLLLSGAALLLLSGPAARRLSQILGHDTSGAWAVARWPALLVVVTALVLVLFRTGPRTSPGRTRRGLPGGVLAALLWLAASFLFTLYSQSGLGTYNRLYGSLAGVVVFLVWLWLGNLSLLIGAQFNFELQRRRPAGAAGGDVCPDGQREGAGPESRS</sequence>
<feature type="transmembrane region" description="Helical" evidence="7">
    <location>
        <begin position="325"/>
        <end position="349"/>
    </location>
</feature>
<organism evidence="8 9">
    <name type="scientific">Streptomyces subrutilus</name>
    <dbReference type="NCBI Taxonomy" id="36818"/>
    <lineage>
        <taxon>Bacteria</taxon>
        <taxon>Bacillati</taxon>
        <taxon>Actinomycetota</taxon>
        <taxon>Actinomycetes</taxon>
        <taxon>Kitasatosporales</taxon>
        <taxon>Streptomycetaceae</taxon>
        <taxon>Streptomyces</taxon>
    </lineage>
</organism>
<feature type="compositionally biased region" description="Low complexity" evidence="6">
    <location>
        <begin position="36"/>
        <end position="74"/>
    </location>
</feature>
<evidence type="ECO:0000256" key="6">
    <source>
        <dbReference type="SAM" id="MobiDB-lite"/>
    </source>
</evidence>
<dbReference type="NCBIfam" id="TIGR00765">
    <property type="entry name" value="yihY_not_rbn"/>
    <property type="match status" value="1"/>
</dbReference>
<evidence type="ECO:0000256" key="4">
    <source>
        <dbReference type="ARBA" id="ARBA00022989"/>
    </source>
</evidence>
<feature type="transmembrane region" description="Helical" evidence="7">
    <location>
        <begin position="113"/>
        <end position="137"/>
    </location>
</feature>
<comment type="subcellular location">
    <subcellularLocation>
        <location evidence="1">Cell membrane</location>
        <topology evidence="1">Multi-pass membrane protein</topology>
    </subcellularLocation>
</comment>
<dbReference type="PANTHER" id="PTHR30213">
    <property type="entry name" value="INNER MEMBRANE PROTEIN YHJD"/>
    <property type="match status" value="1"/>
</dbReference>
<name>A0A5P2UKU0_9ACTN</name>
<keyword evidence="5 7" id="KW-0472">Membrane</keyword>
<evidence type="ECO:0000256" key="2">
    <source>
        <dbReference type="ARBA" id="ARBA00022475"/>
    </source>
</evidence>
<keyword evidence="2" id="KW-1003">Cell membrane</keyword>
<evidence type="ECO:0000256" key="1">
    <source>
        <dbReference type="ARBA" id="ARBA00004651"/>
    </source>
</evidence>
<dbReference type="PANTHER" id="PTHR30213:SF0">
    <property type="entry name" value="UPF0761 MEMBRANE PROTEIN YIHY"/>
    <property type="match status" value="1"/>
</dbReference>
<evidence type="ECO:0000313" key="9">
    <source>
        <dbReference type="Proteomes" id="UP000326831"/>
    </source>
</evidence>
<feature type="transmembrane region" description="Helical" evidence="7">
    <location>
        <begin position="173"/>
        <end position="194"/>
    </location>
</feature>
<feature type="transmembrane region" description="Helical" evidence="7">
    <location>
        <begin position="260"/>
        <end position="280"/>
    </location>
</feature>
<evidence type="ECO:0000313" key="8">
    <source>
        <dbReference type="EMBL" id="QEU77247.1"/>
    </source>
</evidence>
<dbReference type="KEGG" id="ssub:CP968_02115"/>
<keyword evidence="4 7" id="KW-1133">Transmembrane helix</keyword>
<proteinExistence type="predicted"/>
<dbReference type="InterPro" id="IPR017039">
    <property type="entry name" value="Virul_fac_BrkB"/>
</dbReference>
<feature type="region of interest" description="Disordered" evidence="6">
    <location>
        <begin position="361"/>
        <end position="383"/>
    </location>
</feature>
<dbReference type="OrthoDB" id="9781030at2"/>
<dbReference type="GO" id="GO:0005886">
    <property type="term" value="C:plasma membrane"/>
    <property type="evidence" value="ECO:0007669"/>
    <property type="project" value="UniProtKB-SubCell"/>
</dbReference>
<feature type="region of interest" description="Disordered" evidence="6">
    <location>
        <begin position="1"/>
        <end position="87"/>
    </location>
</feature>
<evidence type="ECO:0000256" key="5">
    <source>
        <dbReference type="ARBA" id="ARBA00023136"/>
    </source>
</evidence>
<dbReference type="Pfam" id="PF03631">
    <property type="entry name" value="Virul_fac_BrkB"/>
    <property type="match status" value="1"/>
</dbReference>
<keyword evidence="9" id="KW-1185">Reference proteome</keyword>